<sequence length="143" mass="15045">MQISARNRLSGKVLQCHTGAVNAEVEIDLGDNDRLVAIVTMDSLREMQLAAGVEVVALVKAPWVMLMTGSDDFQLSARNQLTGTVERIESGAVNAEVTLRLAGGAQLTAIVTREAVAELGLAAGKPATALIKASHIILGRKKS</sequence>
<keyword evidence="5" id="KW-1185">Reference proteome</keyword>
<evidence type="ECO:0000313" key="5">
    <source>
        <dbReference type="Proteomes" id="UP000243778"/>
    </source>
</evidence>
<dbReference type="PANTHER" id="PTHR30432:SF1">
    <property type="entry name" value="DNA-BINDING TRANSCRIPTIONAL DUAL REGULATOR MODE"/>
    <property type="match status" value="1"/>
</dbReference>
<accession>A0A1H2Z2H9</accession>
<dbReference type="InterPro" id="IPR008995">
    <property type="entry name" value="Mo/tungstate-bd_C_term_dom"/>
</dbReference>
<dbReference type="PROSITE" id="PS51866">
    <property type="entry name" value="MOP"/>
    <property type="match status" value="2"/>
</dbReference>
<dbReference type="EMBL" id="FNNU01000003">
    <property type="protein sequence ID" value="SDX10989.1"/>
    <property type="molecule type" value="Genomic_DNA"/>
</dbReference>
<evidence type="ECO:0000256" key="2">
    <source>
        <dbReference type="PROSITE-ProRule" id="PRU01213"/>
    </source>
</evidence>
<dbReference type="AlphaFoldDB" id="A0A1H2Z2H9"/>
<dbReference type="InterPro" id="IPR004606">
    <property type="entry name" value="Mop_domain"/>
</dbReference>
<dbReference type="NCBIfam" id="TIGR00638">
    <property type="entry name" value="Mop"/>
    <property type="match status" value="2"/>
</dbReference>
<dbReference type="Gene3D" id="2.40.50.100">
    <property type="match status" value="2"/>
</dbReference>
<reference evidence="5" key="1">
    <citation type="submission" date="2016-10" db="EMBL/GenBank/DDBJ databases">
        <authorList>
            <person name="Varghese N."/>
            <person name="Submissions S."/>
        </authorList>
    </citation>
    <scope>NUCLEOTIDE SEQUENCE [LARGE SCALE GENOMIC DNA]</scope>
    <source>
        <strain evidence="5">NRRL B-59562</strain>
    </source>
</reference>
<protein>
    <submittedName>
        <fullName evidence="4">Molybdate transport system regulatory protein</fullName>
    </submittedName>
</protein>
<dbReference type="STRING" id="1007099.SAMN05216287_2127"/>
<dbReference type="Pfam" id="PF03459">
    <property type="entry name" value="TOBE"/>
    <property type="match status" value="2"/>
</dbReference>
<dbReference type="InterPro" id="IPR051815">
    <property type="entry name" value="Molybdate_resp_trans_reg"/>
</dbReference>
<keyword evidence="1 2" id="KW-0500">Molybdenum</keyword>
<feature type="domain" description="Mop" evidence="3">
    <location>
        <begin position="74"/>
        <end position="140"/>
    </location>
</feature>
<dbReference type="SUPFAM" id="SSF50331">
    <property type="entry name" value="MOP-like"/>
    <property type="match status" value="2"/>
</dbReference>
<proteinExistence type="predicted"/>
<dbReference type="RefSeq" id="WP_090227665.1">
    <property type="nucleotide sequence ID" value="NZ_FNNU01000003.1"/>
</dbReference>
<feature type="domain" description="Mop" evidence="3">
    <location>
        <begin position="2"/>
        <end position="68"/>
    </location>
</feature>
<dbReference type="PANTHER" id="PTHR30432">
    <property type="entry name" value="TRANSCRIPTIONAL REGULATOR MODE"/>
    <property type="match status" value="1"/>
</dbReference>
<dbReference type="OrthoDB" id="9800709at2"/>
<gene>
    <name evidence="4" type="ORF">SAMN05216287_2127</name>
</gene>
<evidence type="ECO:0000256" key="1">
    <source>
        <dbReference type="ARBA" id="ARBA00022505"/>
    </source>
</evidence>
<dbReference type="GO" id="GO:0015689">
    <property type="term" value="P:molybdate ion transport"/>
    <property type="evidence" value="ECO:0007669"/>
    <property type="project" value="InterPro"/>
</dbReference>
<evidence type="ECO:0000259" key="3">
    <source>
        <dbReference type="PROSITE" id="PS51866"/>
    </source>
</evidence>
<name>A0A1H2Z2H9_9PSED</name>
<dbReference type="InterPro" id="IPR005116">
    <property type="entry name" value="Transp-assoc_OB_typ1"/>
</dbReference>
<dbReference type="Proteomes" id="UP000243778">
    <property type="component" value="Unassembled WGS sequence"/>
</dbReference>
<evidence type="ECO:0000313" key="4">
    <source>
        <dbReference type="EMBL" id="SDX10989.1"/>
    </source>
</evidence>
<organism evidence="4 5">
    <name type="scientific">Pseudomonas kuykendallii</name>
    <dbReference type="NCBI Taxonomy" id="1007099"/>
    <lineage>
        <taxon>Bacteria</taxon>
        <taxon>Pseudomonadati</taxon>
        <taxon>Pseudomonadota</taxon>
        <taxon>Gammaproteobacteria</taxon>
        <taxon>Pseudomonadales</taxon>
        <taxon>Pseudomonadaceae</taxon>
        <taxon>Pseudomonas</taxon>
    </lineage>
</organism>